<reference evidence="7 8" key="1">
    <citation type="submission" date="2020-08" db="EMBL/GenBank/DDBJ databases">
        <title>Genomic Encyclopedia of Type Strains, Phase III (KMG-III): the genomes of soil and plant-associated and newly described type strains.</title>
        <authorList>
            <person name="Whitman W."/>
        </authorList>
    </citation>
    <scope>NUCLEOTIDE SEQUENCE [LARGE SCALE GENOMIC DNA]</scope>
    <source>
        <strain evidence="7 8">CECT 5862</strain>
    </source>
</reference>
<dbReference type="InterPro" id="IPR018060">
    <property type="entry name" value="HTH_AraC"/>
</dbReference>
<dbReference type="Gene3D" id="2.60.120.10">
    <property type="entry name" value="Jelly Rolls"/>
    <property type="match status" value="1"/>
</dbReference>
<evidence type="ECO:0000259" key="5">
    <source>
        <dbReference type="PROSITE" id="PS01124"/>
    </source>
</evidence>
<dbReference type="PANTHER" id="PTHR43280:SF17">
    <property type="entry name" value="ARAC-TYPE DNA-BINDING DOMAIN-CONTAINING PROTEIN"/>
    <property type="match status" value="1"/>
</dbReference>
<evidence type="ECO:0000313" key="7">
    <source>
        <dbReference type="EMBL" id="MBB3111703.1"/>
    </source>
</evidence>
<dbReference type="InterPro" id="IPR009057">
    <property type="entry name" value="Homeodomain-like_sf"/>
</dbReference>
<keyword evidence="2 7" id="KW-0238">DNA-binding</keyword>
<evidence type="ECO:0000256" key="1">
    <source>
        <dbReference type="ARBA" id="ARBA00023015"/>
    </source>
</evidence>
<dbReference type="SUPFAM" id="SSF46689">
    <property type="entry name" value="Homeodomain-like"/>
    <property type="match status" value="2"/>
</dbReference>
<dbReference type="Pfam" id="PF02311">
    <property type="entry name" value="AraC_binding"/>
    <property type="match status" value="1"/>
</dbReference>
<dbReference type="InterPro" id="IPR014710">
    <property type="entry name" value="RmlC-like_jellyroll"/>
</dbReference>
<dbReference type="Proteomes" id="UP000570361">
    <property type="component" value="Unassembled WGS sequence"/>
</dbReference>
<dbReference type="InterPro" id="IPR002491">
    <property type="entry name" value="ABC_transptr_periplasmic_BD"/>
</dbReference>
<dbReference type="InterPro" id="IPR018062">
    <property type="entry name" value="HTH_AraC-typ_CS"/>
</dbReference>
<evidence type="ECO:0000313" key="8">
    <source>
        <dbReference type="Proteomes" id="UP000570361"/>
    </source>
</evidence>
<dbReference type="GO" id="GO:0043565">
    <property type="term" value="F:sequence-specific DNA binding"/>
    <property type="evidence" value="ECO:0007669"/>
    <property type="project" value="InterPro"/>
</dbReference>
<dbReference type="Gene3D" id="3.40.50.1980">
    <property type="entry name" value="Nitrogenase molybdenum iron protein domain"/>
    <property type="match status" value="2"/>
</dbReference>
<keyword evidence="1" id="KW-0805">Transcription regulation</keyword>
<dbReference type="SUPFAM" id="SSF51182">
    <property type="entry name" value="RmlC-like cupins"/>
    <property type="match status" value="1"/>
</dbReference>
<protein>
    <submittedName>
        <fullName evidence="7">AraC-like DNA-binding protein</fullName>
    </submittedName>
</protein>
<dbReference type="PROSITE" id="PS50983">
    <property type="entry name" value="FE_B12_PBP"/>
    <property type="match status" value="1"/>
</dbReference>
<dbReference type="PROSITE" id="PS00041">
    <property type="entry name" value="HTH_ARAC_FAMILY_1"/>
    <property type="match status" value="1"/>
</dbReference>
<sequence length="523" mass="60007">MTLKEHHYEPAFRSRRIELARASIVYIKTGSGRLFIDEHSYTVHAGSIVALKPGTTFIVHNHSALPLELLLLQYQSVQLASVTASRPLKATEADSSYPSASAAIATPVRSASAATLLEHLQKAWTNRSELGFIRLQSLFHELLLDVYSRSTTAQRNAMPSIQAMLTYLEENYAKPIAIHQLPEMAGMTASSFCRAFKKRTGMTPIRYLTQIRMIKAKELMSHEGMPLKDIAICVGYQDELYFSRVFKKVEGVPPSVYTKRREKKIAVISTFLLQDHLLALGILPVAAPSYPNYFRTATGFPSYLEDRLPGTAALNADRTITYSDVIPFAPDMIIKSVYQHSDADTDCSSEPNTIVLDHSTTWEQYLRRIAERVKKEAEAERIIRHLSKLEQEARRKLERVTQRGSWVIIRLIHQRCRLYGTQDHTLTELFYSRLGFQPDERIAHGMYQEDAYDRLIELDPENILVVWSEEDELNAFSARKGWQNLQAVRQNRVFIPDSKEWDPWGPIGREHMLRMMVKYFERR</sequence>
<dbReference type="Gene3D" id="1.10.10.60">
    <property type="entry name" value="Homeodomain-like"/>
    <property type="match status" value="2"/>
</dbReference>
<accession>A0A7W5FNZ2</accession>
<evidence type="ECO:0000256" key="2">
    <source>
        <dbReference type="ARBA" id="ARBA00023125"/>
    </source>
</evidence>
<dbReference type="PANTHER" id="PTHR43280">
    <property type="entry name" value="ARAC-FAMILY TRANSCRIPTIONAL REGULATOR"/>
    <property type="match status" value="1"/>
</dbReference>
<evidence type="ECO:0000256" key="4">
    <source>
        <dbReference type="SAM" id="Coils"/>
    </source>
</evidence>
<dbReference type="GO" id="GO:0003700">
    <property type="term" value="F:DNA-binding transcription factor activity"/>
    <property type="evidence" value="ECO:0007669"/>
    <property type="project" value="InterPro"/>
</dbReference>
<dbReference type="Pfam" id="PF12833">
    <property type="entry name" value="HTH_18"/>
    <property type="match status" value="1"/>
</dbReference>
<dbReference type="AlphaFoldDB" id="A0A7W5FNZ2"/>
<feature type="coiled-coil region" evidence="4">
    <location>
        <begin position="372"/>
        <end position="403"/>
    </location>
</feature>
<proteinExistence type="predicted"/>
<dbReference type="RefSeq" id="WP_183601567.1">
    <property type="nucleotide sequence ID" value="NZ_JACHXK010000008.1"/>
</dbReference>
<gene>
    <name evidence="7" type="ORF">FHS18_003771</name>
</gene>
<keyword evidence="3" id="KW-0804">Transcription</keyword>
<evidence type="ECO:0000259" key="6">
    <source>
        <dbReference type="PROSITE" id="PS50983"/>
    </source>
</evidence>
<dbReference type="PROSITE" id="PS01124">
    <property type="entry name" value="HTH_ARAC_FAMILY_2"/>
    <property type="match status" value="1"/>
</dbReference>
<evidence type="ECO:0000256" key="3">
    <source>
        <dbReference type="ARBA" id="ARBA00023163"/>
    </source>
</evidence>
<name>A0A7W5FNZ2_9BACL</name>
<dbReference type="EMBL" id="JACHXK010000008">
    <property type="protein sequence ID" value="MBB3111703.1"/>
    <property type="molecule type" value="Genomic_DNA"/>
</dbReference>
<dbReference type="InterPro" id="IPR011051">
    <property type="entry name" value="RmlC_Cupin_sf"/>
</dbReference>
<feature type="domain" description="HTH araC/xylS-type" evidence="5">
    <location>
        <begin position="162"/>
        <end position="260"/>
    </location>
</feature>
<dbReference type="Pfam" id="PF01497">
    <property type="entry name" value="Peripla_BP_2"/>
    <property type="match status" value="1"/>
</dbReference>
<organism evidence="7 8">
    <name type="scientific">Paenibacillus phyllosphaerae</name>
    <dbReference type="NCBI Taxonomy" id="274593"/>
    <lineage>
        <taxon>Bacteria</taxon>
        <taxon>Bacillati</taxon>
        <taxon>Bacillota</taxon>
        <taxon>Bacilli</taxon>
        <taxon>Bacillales</taxon>
        <taxon>Paenibacillaceae</taxon>
        <taxon>Paenibacillus</taxon>
    </lineage>
</organism>
<dbReference type="InterPro" id="IPR003313">
    <property type="entry name" value="AraC-bd"/>
</dbReference>
<comment type="caution">
    <text evidence="7">The sequence shown here is derived from an EMBL/GenBank/DDBJ whole genome shotgun (WGS) entry which is preliminary data.</text>
</comment>
<dbReference type="SUPFAM" id="SSF53807">
    <property type="entry name" value="Helical backbone' metal receptor"/>
    <property type="match status" value="1"/>
</dbReference>
<dbReference type="SMART" id="SM00342">
    <property type="entry name" value="HTH_ARAC"/>
    <property type="match status" value="1"/>
</dbReference>
<feature type="domain" description="Fe/B12 periplasmic-binding" evidence="6">
    <location>
        <begin position="265"/>
        <end position="523"/>
    </location>
</feature>
<keyword evidence="8" id="KW-1185">Reference proteome</keyword>
<keyword evidence="4" id="KW-0175">Coiled coil</keyword>